<keyword evidence="13" id="KW-1185">Reference proteome</keyword>
<dbReference type="Gene3D" id="3.20.20.80">
    <property type="entry name" value="Glycosidases"/>
    <property type="match status" value="1"/>
</dbReference>
<evidence type="ECO:0000259" key="11">
    <source>
        <dbReference type="PROSITE" id="PS51760"/>
    </source>
</evidence>
<dbReference type="InterPro" id="IPR017853">
    <property type="entry name" value="GH"/>
</dbReference>
<keyword evidence="5 9" id="KW-0378">Hydrolase</keyword>
<keyword evidence="3 12" id="KW-0858">Xylan degradation</keyword>
<sequence length="381" mass="41959">MLSAATAALAAAPAAFGLQRRPQPPSSGSEEYTGSHALRAHAEARGLLVGCAVVPEKLSSEPAYANVVASQCNLLVPENAMKWKALRPAPDKFDFRGGDAILAFAQAHRQRVRGHNLCWHEALPDWFAATVNKSNAREILERHIQTVAGHYSGKLHSWDVVNEAIDPASTRPDSLRSSPWLDFIGPGYIEIAFRAARKADPSALLTYNDYSIEFDSPEQVKKRDAVLRLVKHLRSRNVPIDAIGVQSHLDAAAGLPGNGLRDFVRELHRMGLQVFVTELDINDKKLPADIAARDASVARIYRDYLTMMLAEPNVTALLTWGITDRYTWLDAPKYGRADALPERPLPFDPNYRPAPAFFAERDAIDSRPVAAPQPAPQPGRE</sequence>
<dbReference type="InterPro" id="IPR001000">
    <property type="entry name" value="GH10_dom"/>
</dbReference>
<evidence type="ECO:0000256" key="6">
    <source>
        <dbReference type="ARBA" id="ARBA00023277"/>
    </source>
</evidence>
<dbReference type="InterPro" id="IPR044846">
    <property type="entry name" value="GH10"/>
</dbReference>
<evidence type="ECO:0000256" key="8">
    <source>
        <dbReference type="ARBA" id="ARBA00023326"/>
    </source>
</evidence>
<feature type="compositionally biased region" description="Pro residues" evidence="10">
    <location>
        <begin position="371"/>
        <end position="381"/>
    </location>
</feature>
<comment type="caution">
    <text evidence="12">The sequence shown here is derived from an EMBL/GenBank/DDBJ whole genome shotgun (WGS) entry which is preliminary data.</text>
</comment>
<accession>A0A372IL10</accession>
<dbReference type="OrthoDB" id="9809277at2"/>
<dbReference type="PANTHER" id="PTHR31490">
    <property type="entry name" value="GLYCOSYL HYDROLASE"/>
    <property type="match status" value="1"/>
</dbReference>
<feature type="region of interest" description="Disordered" evidence="10">
    <location>
        <begin position="361"/>
        <end position="381"/>
    </location>
</feature>
<dbReference type="EMBL" id="QVQT01000006">
    <property type="protein sequence ID" value="RFU15568.1"/>
    <property type="molecule type" value="Genomic_DNA"/>
</dbReference>
<dbReference type="SMART" id="SM00633">
    <property type="entry name" value="Glyco_10"/>
    <property type="match status" value="1"/>
</dbReference>
<evidence type="ECO:0000313" key="13">
    <source>
        <dbReference type="Proteomes" id="UP000264702"/>
    </source>
</evidence>
<evidence type="ECO:0000256" key="1">
    <source>
        <dbReference type="ARBA" id="ARBA00000681"/>
    </source>
</evidence>
<evidence type="ECO:0000256" key="4">
    <source>
        <dbReference type="ARBA" id="ARBA00022729"/>
    </source>
</evidence>
<comment type="catalytic activity">
    <reaction evidence="1 9">
        <text>Endohydrolysis of (1-&gt;4)-beta-D-xylosidic linkages in xylans.</text>
        <dbReference type="EC" id="3.2.1.8"/>
    </reaction>
</comment>
<evidence type="ECO:0000256" key="7">
    <source>
        <dbReference type="ARBA" id="ARBA00023295"/>
    </source>
</evidence>
<gene>
    <name evidence="12" type="ORF">D0Y96_16890</name>
</gene>
<evidence type="ECO:0000256" key="10">
    <source>
        <dbReference type="SAM" id="MobiDB-lite"/>
    </source>
</evidence>
<reference evidence="12 13" key="1">
    <citation type="submission" date="2018-08" db="EMBL/GenBank/DDBJ databases">
        <title>Acidipila sp. 4G-K13, an acidobacterium isolated from forest soil.</title>
        <authorList>
            <person name="Gao Z.-H."/>
            <person name="Qiu L.-H."/>
        </authorList>
    </citation>
    <scope>NUCLEOTIDE SEQUENCE [LARGE SCALE GENOMIC DNA]</scope>
    <source>
        <strain evidence="12 13">4G-K13</strain>
    </source>
</reference>
<keyword evidence="8 9" id="KW-0624">Polysaccharide degradation</keyword>
<keyword evidence="7 9" id="KW-0326">Glycosidase</keyword>
<organism evidence="12 13">
    <name type="scientific">Paracidobacterium acidisoli</name>
    <dbReference type="NCBI Taxonomy" id="2303751"/>
    <lineage>
        <taxon>Bacteria</taxon>
        <taxon>Pseudomonadati</taxon>
        <taxon>Acidobacteriota</taxon>
        <taxon>Terriglobia</taxon>
        <taxon>Terriglobales</taxon>
        <taxon>Acidobacteriaceae</taxon>
        <taxon>Paracidobacterium</taxon>
    </lineage>
</organism>
<dbReference type="GO" id="GO:0045493">
    <property type="term" value="P:xylan catabolic process"/>
    <property type="evidence" value="ECO:0007669"/>
    <property type="project" value="UniProtKB-KW"/>
</dbReference>
<evidence type="ECO:0000256" key="5">
    <source>
        <dbReference type="ARBA" id="ARBA00022801"/>
    </source>
</evidence>
<dbReference type="PANTHER" id="PTHR31490:SF88">
    <property type="entry name" value="BETA-XYLANASE"/>
    <property type="match status" value="1"/>
</dbReference>
<dbReference type="GO" id="GO:0031176">
    <property type="term" value="F:endo-1,4-beta-xylanase activity"/>
    <property type="evidence" value="ECO:0007669"/>
    <property type="project" value="UniProtKB-EC"/>
</dbReference>
<dbReference type="Pfam" id="PF00331">
    <property type="entry name" value="Glyco_hydro_10"/>
    <property type="match status" value="1"/>
</dbReference>
<evidence type="ECO:0000256" key="9">
    <source>
        <dbReference type="RuleBase" id="RU361174"/>
    </source>
</evidence>
<name>A0A372IL10_9BACT</name>
<evidence type="ECO:0000313" key="12">
    <source>
        <dbReference type="EMBL" id="RFU15568.1"/>
    </source>
</evidence>
<keyword evidence="6 9" id="KW-0119">Carbohydrate metabolism</keyword>
<evidence type="ECO:0000256" key="2">
    <source>
        <dbReference type="ARBA" id="ARBA00007495"/>
    </source>
</evidence>
<dbReference type="EC" id="3.2.1.8" evidence="9"/>
<protein>
    <recommendedName>
        <fullName evidence="9">Beta-xylanase</fullName>
        <ecNumber evidence="9">3.2.1.8</ecNumber>
    </recommendedName>
</protein>
<dbReference type="PROSITE" id="PS51760">
    <property type="entry name" value="GH10_2"/>
    <property type="match status" value="1"/>
</dbReference>
<feature type="domain" description="GH10" evidence="11">
    <location>
        <begin position="32"/>
        <end position="363"/>
    </location>
</feature>
<dbReference type="PRINTS" id="PR00134">
    <property type="entry name" value="GLHYDRLASE10"/>
</dbReference>
<dbReference type="AlphaFoldDB" id="A0A372IL10"/>
<evidence type="ECO:0000256" key="3">
    <source>
        <dbReference type="ARBA" id="ARBA00022651"/>
    </source>
</evidence>
<keyword evidence="4" id="KW-0732">Signal</keyword>
<comment type="similarity">
    <text evidence="2 9">Belongs to the glycosyl hydrolase 10 (cellulase F) family.</text>
</comment>
<dbReference type="Proteomes" id="UP000264702">
    <property type="component" value="Unassembled WGS sequence"/>
</dbReference>
<dbReference type="SUPFAM" id="SSF51445">
    <property type="entry name" value="(Trans)glycosidases"/>
    <property type="match status" value="1"/>
</dbReference>
<proteinExistence type="inferred from homology"/>